<keyword evidence="1" id="KW-0805">Transcription regulation</keyword>
<dbReference type="InterPro" id="IPR023772">
    <property type="entry name" value="DNA-bd_HTH_TetR-type_CS"/>
</dbReference>
<dbReference type="GO" id="GO:0003700">
    <property type="term" value="F:DNA-binding transcription factor activity"/>
    <property type="evidence" value="ECO:0007669"/>
    <property type="project" value="TreeGrafter"/>
</dbReference>
<dbReference type="InterPro" id="IPR001647">
    <property type="entry name" value="HTH_TetR"/>
</dbReference>
<dbReference type="SUPFAM" id="SSF46689">
    <property type="entry name" value="Homeodomain-like"/>
    <property type="match status" value="1"/>
</dbReference>
<dbReference type="SUPFAM" id="SSF48498">
    <property type="entry name" value="Tetracyclin repressor-like, C-terminal domain"/>
    <property type="match status" value="1"/>
</dbReference>
<evidence type="ECO:0000256" key="5">
    <source>
        <dbReference type="SAM" id="MobiDB-lite"/>
    </source>
</evidence>
<feature type="region of interest" description="Disordered" evidence="5">
    <location>
        <begin position="209"/>
        <end position="228"/>
    </location>
</feature>
<evidence type="ECO:0000256" key="4">
    <source>
        <dbReference type="PROSITE-ProRule" id="PRU00335"/>
    </source>
</evidence>
<dbReference type="PROSITE" id="PS01081">
    <property type="entry name" value="HTH_TETR_1"/>
    <property type="match status" value="1"/>
</dbReference>
<dbReference type="PRINTS" id="PR00455">
    <property type="entry name" value="HTHTETR"/>
</dbReference>
<evidence type="ECO:0000256" key="3">
    <source>
        <dbReference type="ARBA" id="ARBA00023163"/>
    </source>
</evidence>
<evidence type="ECO:0000313" key="7">
    <source>
        <dbReference type="EMBL" id="QBR93958.1"/>
    </source>
</evidence>
<proteinExistence type="predicted"/>
<feature type="domain" description="HTH tetR-type" evidence="6">
    <location>
        <begin position="30"/>
        <end position="90"/>
    </location>
</feature>
<dbReference type="PANTHER" id="PTHR30055:SF149">
    <property type="entry name" value="TETR-FAMILY TRANSCRIPTIONAL REGULATOR"/>
    <property type="match status" value="1"/>
</dbReference>
<dbReference type="PANTHER" id="PTHR30055">
    <property type="entry name" value="HTH-TYPE TRANSCRIPTIONAL REGULATOR RUTR"/>
    <property type="match status" value="1"/>
</dbReference>
<sequence>MKRNRSVSSLPTAEARVTSTEPQARPRVEGDREQEILRAALRVLAEVGYDRLTMDAVATEARASKATLYRRWKDKVTLVIDALLAEKEQPTLPDTGSLRGDLLGAFCGMGGITDPRQLATFSSVLTAVTRDPEFAEAFRTRVIGPKIALTQRIYERARDRGEIRDDVDLEILGPALAGILLHRFHVLGQPPTAEVVARVVDQIILPAATSPTASNGPSSRPTRQESHD</sequence>
<evidence type="ECO:0000256" key="2">
    <source>
        <dbReference type="ARBA" id="ARBA00023125"/>
    </source>
</evidence>
<dbReference type="PROSITE" id="PS50977">
    <property type="entry name" value="HTH_TETR_2"/>
    <property type="match status" value="1"/>
</dbReference>
<keyword evidence="8" id="KW-1185">Reference proteome</keyword>
<accession>A0A4P7GP07</accession>
<reference evidence="7 8" key="1">
    <citation type="submission" date="2019-03" db="EMBL/GenBank/DDBJ databases">
        <title>Three New Species of Nocardioides, Nocardioides euryhalodurans sp. nov., Nocardioides seonyuensis sp. nov. and Nocardioides eburneoflavus sp. nov., Iolated from Soil.</title>
        <authorList>
            <person name="Roh S.G."/>
            <person name="Lee C."/>
            <person name="Kim M.-K."/>
            <person name="Kim S.B."/>
        </authorList>
    </citation>
    <scope>NUCLEOTIDE SEQUENCE [LARGE SCALE GENOMIC DNA]</scope>
    <source>
        <strain evidence="7 8">MMS17-SY117</strain>
    </source>
</reference>
<dbReference type="AlphaFoldDB" id="A0A4P7GP07"/>
<dbReference type="InterPro" id="IPR036271">
    <property type="entry name" value="Tet_transcr_reg_TetR-rel_C_sf"/>
</dbReference>
<feature type="compositionally biased region" description="Polar residues" evidence="5">
    <location>
        <begin position="1"/>
        <end position="22"/>
    </location>
</feature>
<evidence type="ECO:0000313" key="8">
    <source>
        <dbReference type="Proteomes" id="UP000294894"/>
    </source>
</evidence>
<dbReference type="InterPro" id="IPR009057">
    <property type="entry name" value="Homeodomain-like_sf"/>
</dbReference>
<dbReference type="Gene3D" id="1.10.357.10">
    <property type="entry name" value="Tetracycline Repressor, domain 2"/>
    <property type="match status" value="1"/>
</dbReference>
<organism evidence="7 8">
    <name type="scientific">Nocardioides euryhalodurans</name>
    <dbReference type="NCBI Taxonomy" id="2518370"/>
    <lineage>
        <taxon>Bacteria</taxon>
        <taxon>Bacillati</taxon>
        <taxon>Actinomycetota</taxon>
        <taxon>Actinomycetes</taxon>
        <taxon>Propionibacteriales</taxon>
        <taxon>Nocardioidaceae</taxon>
        <taxon>Nocardioides</taxon>
    </lineage>
</organism>
<dbReference type="Pfam" id="PF16859">
    <property type="entry name" value="TetR_C_11"/>
    <property type="match status" value="1"/>
</dbReference>
<dbReference type="EMBL" id="CP038267">
    <property type="protein sequence ID" value="QBR93958.1"/>
    <property type="molecule type" value="Genomic_DNA"/>
</dbReference>
<dbReference type="OrthoDB" id="9796019at2"/>
<feature type="region of interest" description="Disordered" evidence="5">
    <location>
        <begin position="1"/>
        <end position="31"/>
    </location>
</feature>
<gene>
    <name evidence="7" type="ORF">EXE57_17975</name>
</gene>
<dbReference type="KEGG" id="noy:EXE57_17975"/>
<feature type="DNA-binding region" description="H-T-H motif" evidence="4">
    <location>
        <begin position="53"/>
        <end position="72"/>
    </location>
</feature>
<dbReference type="Pfam" id="PF00440">
    <property type="entry name" value="TetR_N"/>
    <property type="match status" value="1"/>
</dbReference>
<feature type="compositionally biased region" description="Polar residues" evidence="5">
    <location>
        <begin position="209"/>
        <end position="221"/>
    </location>
</feature>
<dbReference type="InterPro" id="IPR050109">
    <property type="entry name" value="HTH-type_TetR-like_transc_reg"/>
</dbReference>
<protein>
    <submittedName>
        <fullName evidence="7">TetR/AcrR family transcriptional regulator</fullName>
    </submittedName>
</protein>
<dbReference type="Gene3D" id="1.10.10.60">
    <property type="entry name" value="Homeodomain-like"/>
    <property type="match status" value="1"/>
</dbReference>
<keyword evidence="2 4" id="KW-0238">DNA-binding</keyword>
<name>A0A4P7GP07_9ACTN</name>
<dbReference type="Proteomes" id="UP000294894">
    <property type="component" value="Chromosome"/>
</dbReference>
<evidence type="ECO:0000259" key="6">
    <source>
        <dbReference type="PROSITE" id="PS50977"/>
    </source>
</evidence>
<dbReference type="InterPro" id="IPR011075">
    <property type="entry name" value="TetR_C"/>
</dbReference>
<keyword evidence="3" id="KW-0804">Transcription</keyword>
<dbReference type="GO" id="GO:0000976">
    <property type="term" value="F:transcription cis-regulatory region binding"/>
    <property type="evidence" value="ECO:0007669"/>
    <property type="project" value="TreeGrafter"/>
</dbReference>
<evidence type="ECO:0000256" key="1">
    <source>
        <dbReference type="ARBA" id="ARBA00023015"/>
    </source>
</evidence>